<dbReference type="Pfam" id="PF00096">
    <property type="entry name" value="zf-C2H2"/>
    <property type="match status" value="6"/>
</dbReference>
<keyword evidence="3" id="KW-0677">Repeat</keyword>
<dbReference type="FunFam" id="3.30.160.60:FF:000065">
    <property type="entry name" value="B-cell CLL/lymphoma 6, member B"/>
    <property type="match status" value="1"/>
</dbReference>
<evidence type="ECO:0000256" key="5">
    <source>
        <dbReference type="ARBA" id="ARBA00022833"/>
    </source>
</evidence>
<feature type="domain" description="C2H2-type" evidence="10">
    <location>
        <begin position="252"/>
        <end position="279"/>
    </location>
</feature>
<dbReference type="EMBL" id="GEDC01011412">
    <property type="protein sequence ID" value="JAS25886.1"/>
    <property type="molecule type" value="Transcribed_RNA"/>
</dbReference>
<protein>
    <recommendedName>
        <fullName evidence="10">C2H2-type domain-containing protein</fullName>
    </recommendedName>
</protein>
<keyword evidence="7" id="KW-0539">Nucleus</keyword>
<organism evidence="11">
    <name type="scientific">Clastoptera arizonana</name>
    <name type="common">Arizona spittle bug</name>
    <dbReference type="NCBI Taxonomy" id="38151"/>
    <lineage>
        <taxon>Eukaryota</taxon>
        <taxon>Metazoa</taxon>
        <taxon>Ecdysozoa</taxon>
        <taxon>Arthropoda</taxon>
        <taxon>Hexapoda</taxon>
        <taxon>Insecta</taxon>
        <taxon>Pterygota</taxon>
        <taxon>Neoptera</taxon>
        <taxon>Paraneoptera</taxon>
        <taxon>Hemiptera</taxon>
        <taxon>Auchenorrhyncha</taxon>
        <taxon>Cercopoidea</taxon>
        <taxon>Clastopteridae</taxon>
        <taxon>Clastoptera</taxon>
    </lineage>
</organism>
<evidence type="ECO:0000256" key="1">
    <source>
        <dbReference type="ARBA" id="ARBA00004123"/>
    </source>
</evidence>
<feature type="compositionally biased region" description="Basic and acidic residues" evidence="9">
    <location>
        <begin position="354"/>
        <end position="368"/>
    </location>
</feature>
<feature type="domain" description="C2H2-type" evidence="10">
    <location>
        <begin position="168"/>
        <end position="195"/>
    </location>
</feature>
<dbReference type="InterPro" id="IPR036236">
    <property type="entry name" value="Znf_C2H2_sf"/>
</dbReference>
<evidence type="ECO:0000256" key="4">
    <source>
        <dbReference type="ARBA" id="ARBA00022771"/>
    </source>
</evidence>
<feature type="domain" description="C2H2-type" evidence="10">
    <location>
        <begin position="224"/>
        <end position="251"/>
    </location>
</feature>
<dbReference type="GO" id="GO:0006357">
    <property type="term" value="P:regulation of transcription by RNA polymerase II"/>
    <property type="evidence" value="ECO:0007669"/>
    <property type="project" value="TreeGrafter"/>
</dbReference>
<feature type="domain" description="C2H2-type" evidence="10">
    <location>
        <begin position="308"/>
        <end position="336"/>
    </location>
</feature>
<dbReference type="GO" id="GO:0005634">
    <property type="term" value="C:nucleus"/>
    <property type="evidence" value="ECO:0007669"/>
    <property type="project" value="UniProtKB-SubCell"/>
</dbReference>
<keyword evidence="4 8" id="KW-0863">Zinc-finger</keyword>
<sequence length="548" mass="63099">MESYCTNGEENIDGSIVVTGSFLCNECFKNFDAKTQSFENDYCGHRICETCRFIQEVKCKSCLNKDLTIENTKSNIDNVTTEYYKAVIDGKKKRKTITSFKHIEEVGSDSGKYRCTICNRETKQRNISYHFTCADEKKPLSCDQCDKTFVKKSHLESHRLSHLGIKPYKCLLCSKAFAQRDKLNRHIKTHSDNYSFVCDNCDKKFKLKEDLKKHISTHSETRNFKCDQCPRSYKNKNNLASHKLKHSGTKNFTCETCGRVFSLLWQLTAHHKRHQNKRPFKCTSCGKRFFSQQNLKRHELTHSEIFDFECSICNTPFKRKDNLERHMKNLHEEILPGKTHQSLPVNLSNTKSNDVNHKQSEKDSEKPKSCPTSVIVSPRKTLEPHLPEVPKLLPYRILPPDERFLQKNKEKSNVPTIMNLKAMHIVRTSDTGEANVQTIVTIGDKINEIGPQIYEIDVQAELCKKASRGKDDKMSKCFRIINHTDSILASKMRDELVPKKNLKFRKNSVDLNEGEKAINNSFHLNNLVGRAQSVITIAPKMGGISEEH</sequence>
<reference evidence="11" key="1">
    <citation type="submission" date="2015-12" db="EMBL/GenBank/DDBJ databases">
        <title>De novo transcriptome assembly of four potential Pierce s Disease insect vectors from Arizona vineyards.</title>
        <authorList>
            <person name="Tassone E.E."/>
        </authorList>
    </citation>
    <scope>NUCLEOTIDE SEQUENCE</scope>
</reference>
<dbReference type="SUPFAM" id="SSF57667">
    <property type="entry name" value="beta-beta-alpha zinc fingers"/>
    <property type="match status" value="4"/>
</dbReference>
<dbReference type="GO" id="GO:0003700">
    <property type="term" value="F:DNA-binding transcription factor activity"/>
    <property type="evidence" value="ECO:0007669"/>
    <property type="project" value="TreeGrafter"/>
</dbReference>
<evidence type="ECO:0000256" key="8">
    <source>
        <dbReference type="PROSITE-ProRule" id="PRU00042"/>
    </source>
</evidence>
<dbReference type="FunFam" id="3.30.160.60:FF:000630">
    <property type="entry name" value="Zinc finger protein 180"/>
    <property type="match status" value="1"/>
</dbReference>
<dbReference type="PROSITE" id="PS00028">
    <property type="entry name" value="ZINC_FINGER_C2H2_1"/>
    <property type="match status" value="7"/>
</dbReference>
<dbReference type="Pfam" id="PF13894">
    <property type="entry name" value="zf-C2H2_4"/>
    <property type="match status" value="1"/>
</dbReference>
<evidence type="ECO:0000259" key="10">
    <source>
        <dbReference type="PROSITE" id="PS50157"/>
    </source>
</evidence>
<dbReference type="FunFam" id="3.30.160.60:FF:000303">
    <property type="entry name" value="Zinc finger protein 41"/>
    <property type="match status" value="1"/>
</dbReference>
<evidence type="ECO:0000256" key="7">
    <source>
        <dbReference type="ARBA" id="ARBA00023242"/>
    </source>
</evidence>
<evidence type="ECO:0000256" key="2">
    <source>
        <dbReference type="ARBA" id="ARBA00022723"/>
    </source>
</evidence>
<dbReference type="PANTHER" id="PTHR24404:SF110">
    <property type="entry name" value="C2H2-TYPE DOMAIN-CONTAINING PROTEIN"/>
    <property type="match status" value="1"/>
</dbReference>
<feature type="domain" description="C2H2-type" evidence="10">
    <location>
        <begin position="140"/>
        <end position="167"/>
    </location>
</feature>
<accession>A0A1B6DJL0</accession>
<evidence type="ECO:0000256" key="6">
    <source>
        <dbReference type="ARBA" id="ARBA00023125"/>
    </source>
</evidence>
<keyword evidence="6" id="KW-0238">DNA-binding</keyword>
<feature type="domain" description="C2H2-type" evidence="10">
    <location>
        <begin position="196"/>
        <end position="223"/>
    </location>
</feature>
<dbReference type="PROSITE" id="PS50157">
    <property type="entry name" value="ZINC_FINGER_C2H2_2"/>
    <property type="match status" value="7"/>
</dbReference>
<dbReference type="SMART" id="SM00355">
    <property type="entry name" value="ZnF_C2H2"/>
    <property type="match status" value="7"/>
</dbReference>
<dbReference type="InterPro" id="IPR013087">
    <property type="entry name" value="Znf_C2H2_type"/>
</dbReference>
<dbReference type="GO" id="GO:0008270">
    <property type="term" value="F:zinc ion binding"/>
    <property type="evidence" value="ECO:0007669"/>
    <property type="project" value="UniProtKB-KW"/>
</dbReference>
<evidence type="ECO:0000256" key="9">
    <source>
        <dbReference type="SAM" id="MobiDB-lite"/>
    </source>
</evidence>
<comment type="subcellular location">
    <subcellularLocation>
        <location evidence="1">Nucleus</location>
    </subcellularLocation>
</comment>
<feature type="compositionally biased region" description="Polar residues" evidence="9">
    <location>
        <begin position="339"/>
        <end position="353"/>
    </location>
</feature>
<keyword evidence="2" id="KW-0479">Metal-binding</keyword>
<dbReference type="PANTHER" id="PTHR24404">
    <property type="entry name" value="ZINC FINGER PROTEIN"/>
    <property type="match status" value="1"/>
</dbReference>
<gene>
    <name evidence="11" type="ORF">g.23671</name>
</gene>
<evidence type="ECO:0000256" key="3">
    <source>
        <dbReference type="ARBA" id="ARBA00022737"/>
    </source>
</evidence>
<name>A0A1B6DJL0_9HEMI</name>
<evidence type="ECO:0000313" key="11">
    <source>
        <dbReference type="EMBL" id="JAS25886.1"/>
    </source>
</evidence>
<dbReference type="InterPro" id="IPR050589">
    <property type="entry name" value="Ikaros_C2H2-ZF"/>
</dbReference>
<feature type="region of interest" description="Disordered" evidence="9">
    <location>
        <begin position="335"/>
        <end position="373"/>
    </location>
</feature>
<dbReference type="AlphaFoldDB" id="A0A1B6DJL0"/>
<proteinExistence type="predicted"/>
<keyword evidence="5" id="KW-0862">Zinc</keyword>
<feature type="domain" description="C2H2-type" evidence="10">
    <location>
        <begin position="280"/>
        <end position="303"/>
    </location>
</feature>
<dbReference type="Gene3D" id="3.30.160.60">
    <property type="entry name" value="Classic Zinc Finger"/>
    <property type="match status" value="7"/>
</dbReference>
<dbReference type="GO" id="GO:0000978">
    <property type="term" value="F:RNA polymerase II cis-regulatory region sequence-specific DNA binding"/>
    <property type="evidence" value="ECO:0007669"/>
    <property type="project" value="TreeGrafter"/>
</dbReference>